<keyword evidence="1" id="KW-0812">Transmembrane</keyword>
<proteinExistence type="predicted"/>
<accession>A0AAE0PFP1</accession>
<protein>
    <submittedName>
        <fullName evidence="2">Uncharacterized protein</fullName>
    </submittedName>
</protein>
<keyword evidence="1" id="KW-1133">Transmembrane helix</keyword>
<name>A0AAE0PFP1_SORBR</name>
<keyword evidence="3" id="KW-1185">Reference proteome</keyword>
<dbReference type="EMBL" id="JAUTDP010000005">
    <property type="protein sequence ID" value="KAK3399136.1"/>
    <property type="molecule type" value="Genomic_DNA"/>
</dbReference>
<comment type="caution">
    <text evidence="2">The sequence shown here is derived from an EMBL/GenBank/DDBJ whole genome shotgun (WGS) entry which is preliminary data.</text>
</comment>
<feature type="transmembrane region" description="Helical" evidence="1">
    <location>
        <begin position="24"/>
        <end position="42"/>
    </location>
</feature>
<evidence type="ECO:0000313" key="3">
    <source>
        <dbReference type="Proteomes" id="UP001281003"/>
    </source>
</evidence>
<sequence length="75" mass="8601">MGWTILQSRKPTRLRLAKLEDGKSYFRVHFLLSSFLLSSVALRQTSFHPAKHPVRLSSPIKLIFVVLFLFLCAAD</sequence>
<keyword evidence="1" id="KW-0472">Membrane</keyword>
<dbReference type="Proteomes" id="UP001281003">
    <property type="component" value="Unassembled WGS sequence"/>
</dbReference>
<dbReference type="AlphaFoldDB" id="A0AAE0PFP1"/>
<reference evidence="2" key="1">
    <citation type="journal article" date="2023" name="Mol. Phylogenet. Evol.">
        <title>Genome-scale phylogeny and comparative genomics of the fungal order Sordariales.</title>
        <authorList>
            <person name="Hensen N."/>
            <person name="Bonometti L."/>
            <person name="Westerberg I."/>
            <person name="Brannstrom I.O."/>
            <person name="Guillou S."/>
            <person name="Cros-Aarteil S."/>
            <person name="Calhoun S."/>
            <person name="Haridas S."/>
            <person name="Kuo A."/>
            <person name="Mondo S."/>
            <person name="Pangilinan J."/>
            <person name="Riley R."/>
            <person name="LaButti K."/>
            <person name="Andreopoulos B."/>
            <person name="Lipzen A."/>
            <person name="Chen C."/>
            <person name="Yan M."/>
            <person name="Daum C."/>
            <person name="Ng V."/>
            <person name="Clum A."/>
            <person name="Steindorff A."/>
            <person name="Ohm R.A."/>
            <person name="Martin F."/>
            <person name="Silar P."/>
            <person name="Natvig D.O."/>
            <person name="Lalanne C."/>
            <person name="Gautier V."/>
            <person name="Ament-Velasquez S.L."/>
            <person name="Kruys A."/>
            <person name="Hutchinson M.I."/>
            <person name="Powell A.J."/>
            <person name="Barry K."/>
            <person name="Miller A.N."/>
            <person name="Grigoriev I.V."/>
            <person name="Debuchy R."/>
            <person name="Gladieux P."/>
            <person name="Hiltunen Thoren M."/>
            <person name="Johannesson H."/>
        </authorList>
    </citation>
    <scope>NUCLEOTIDE SEQUENCE</scope>
    <source>
        <strain evidence="2">FGSC 1904</strain>
    </source>
</reference>
<reference evidence="2" key="2">
    <citation type="submission" date="2023-07" db="EMBL/GenBank/DDBJ databases">
        <authorList>
            <consortium name="Lawrence Berkeley National Laboratory"/>
            <person name="Haridas S."/>
            <person name="Hensen N."/>
            <person name="Bonometti L."/>
            <person name="Westerberg I."/>
            <person name="Brannstrom I.O."/>
            <person name="Guillou S."/>
            <person name="Cros-Aarteil S."/>
            <person name="Calhoun S."/>
            <person name="Kuo A."/>
            <person name="Mondo S."/>
            <person name="Pangilinan J."/>
            <person name="Riley R."/>
            <person name="LaButti K."/>
            <person name="Andreopoulos B."/>
            <person name="Lipzen A."/>
            <person name="Chen C."/>
            <person name="Yanf M."/>
            <person name="Daum C."/>
            <person name="Ng V."/>
            <person name="Clum A."/>
            <person name="Steindorff A."/>
            <person name="Ohm R."/>
            <person name="Martin F."/>
            <person name="Silar P."/>
            <person name="Natvig D."/>
            <person name="Lalanne C."/>
            <person name="Gautier V."/>
            <person name="Ament-velasquez S.L."/>
            <person name="Kruys A."/>
            <person name="Hutchinson M.I."/>
            <person name="Powell A.J."/>
            <person name="Barry K."/>
            <person name="Miller A.N."/>
            <person name="Grigoriev I.V."/>
            <person name="Debuchy R."/>
            <person name="Gladieux P."/>
            <person name="Thoren M.H."/>
            <person name="Johannesson H."/>
        </authorList>
    </citation>
    <scope>NUCLEOTIDE SEQUENCE</scope>
    <source>
        <strain evidence="2">FGSC 1904</strain>
    </source>
</reference>
<evidence type="ECO:0000313" key="2">
    <source>
        <dbReference type="EMBL" id="KAK3399136.1"/>
    </source>
</evidence>
<evidence type="ECO:0000256" key="1">
    <source>
        <dbReference type="SAM" id="Phobius"/>
    </source>
</evidence>
<gene>
    <name evidence="2" type="ORF">B0T20DRAFT_409312</name>
</gene>
<organism evidence="2 3">
    <name type="scientific">Sordaria brevicollis</name>
    <dbReference type="NCBI Taxonomy" id="83679"/>
    <lineage>
        <taxon>Eukaryota</taxon>
        <taxon>Fungi</taxon>
        <taxon>Dikarya</taxon>
        <taxon>Ascomycota</taxon>
        <taxon>Pezizomycotina</taxon>
        <taxon>Sordariomycetes</taxon>
        <taxon>Sordariomycetidae</taxon>
        <taxon>Sordariales</taxon>
        <taxon>Sordariaceae</taxon>
        <taxon>Sordaria</taxon>
    </lineage>
</organism>
<feature type="transmembrane region" description="Helical" evidence="1">
    <location>
        <begin position="54"/>
        <end position="74"/>
    </location>
</feature>